<gene>
    <name evidence="6" type="ORF">Q4490_05780</name>
</gene>
<reference evidence="6" key="1">
    <citation type="submission" date="2023-07" db="EMBL/GenBank/DDBJ databases">
        <title>Genome content predicts the carbon catabolic preferences of heterotrophic bacteria.</title>
        <authorList>
            <person name="Gralka M."/>
        </authorList>
    </citation>
    <scope>NUCLEOTIDE SEQUENCE</scope>
    <source>
        <strain evidence="6">I2M16</strain>
    </source>
</reference>
<evidence type="ECO:0000256" key="2">
    <source>
        <dbReference type="ARBA" id="ARBA00022741"/>
    </source>
</evidence>
<evidence type="ECO:0000313" key="7">
    <source>
        <dbReference type="Proteomes" id="UP001169862"/>
    </source>
</evidence>
<dbReference type="SMART" id="SM00382">
    <property type="entry name" value="AAA"/>
    <property type="match status" value="1"/>
</dbReference>
<dbReference type="AlphaFoldDB" id="A0AAW7XJ36"/>
<dbReference type="Proteomes" id="UP001169862">
    <property type="component" value="Unassembled WGS sequence"/>
</dbReference>
<comment type="caution">
    <text evidence="6">The sequence shown here is derived from an EMBL/GenBank/DDBJ whole genome shotgun (WGS) entry which is preliminary data.</text>
</comment>
<dbReference type="CDD" id="cd03255">
    <property type="entry name" value="ABC_MJ0796_LolCDE_FtsE"/>
    <property type="match status" value="1"/>
</dbReference>
<keyword evidence="1" id="KW-0813">Transport</keyword>
<evidence type="ECO:0000256" key="4">
    <source>
        <dbReference type="ARBA" id="ARBA00038388"/>
    </source>
</evidence>
<dbReference type="Gene3D" id="3.40.50.300">
    <property type="entry name" value="P-loop containing nucleotide triphosphate hydrolases"/>
    <property type="match status" value="1"/>
</dbReference>
<evidence type="ECO:0000256" key="3">
    <source>
        <dbReference type="ARBA" id="ARBA00022840"/>
    </source>
</evidence>
<evidence type="ECO:0000259" key="5">
    <source>
        <dbReference type="PROSITE" id="PS50893"/>
    </source>
</evidence>
<dbReference type="GO" id="GO:0022857">
    <property type="term" value="F:transmembrane transporter activity"/>
    <property type="evidence" value="ECO:0007669"/>
    <property type="project" value="UniProtKB-ARBA"/>
</dbReference>
<evidence type="ECO:0000256" key="1">
    <source>
        <dbReference type="ARBA" id="ARBA00022448"/>
    </source>
</evidence>
<protein>
    <submittedName>
        <fullName evidence="6">ATP-binding cassette domain-containing protein</fullName>
    </submittedName>
</protein>
<dbReference type="SUPFAM" id="SSF52540">
    <property type="entry name" value="P-loop containing nucleoside triphosphate hydrolases"/>
    <property type="match status" value="1"/>
</dbReference>
<feature type="domain" description="ABC transporter" evidence="5">
    <location>
        <begin position="9"/>
        <end position="241"/>
    </location>
</feature>
<dbReference type="InterPro" id="IPR003439">
    <property type="entry name" value="ABC_transporter-like_ATP-bd"/>
</dbReference>
<keyword evidence="2" id="KW-0547">Nucleotide-binding</keyword>
<organism evidence="6 7">
    <name type="scientific">Neptunomonas phycophila</name>
    <dbReference type="NCBI Taxonomy" id="1572645"/>
    <lineage>
        <taxon>Bacteria</taxon>
        <taxon>Pseudomonadati</taxon>
        <taxon>Pseudomonadota</taxon>
        <taxon>Gammaproteobacteria</taxon>
        <taxon>Oceanospirillales</taxon>
        <taxon>Oceanospirillaceae</taxon>
        <taxon>Neptunomonas</taxon>
    </lineage>
</organism>
<dbReference type="InterPro" id="IPR017871">
    <property type="entry name" value="ABC_transporter-like_CS"/>
</dbReference>
<comment type="similarity">
    <text evidence="4">Belongs to the ABC transporter superfamily. Macrolide exporter (TC 3.A.1.122) family.</text>
</comment>
<dbReference type="Pfam" id="PF00005">
    <property type="entry name" value="ABC_tran"/>
    <property type="match status" value="1"/>
</dbReference>
<dbReference type="RefSeq" id="WP_215151413.1">
    <property type="nucleotide sequence ID" value="NZ_JAHHDZ010000008.1"/>
</dbReference>
<evidence type="ECO:0000313" key="6">
    <source>
        <dbReference type="EMBL" id="MDO6453067.1"/>
    </source>
</evidence>
<dbReference type="GO" id="GO:0016887">
    <property type="term" value="F:ATP hydrolysis activity"/>
    <property type="evidence" value="ECO:0007669"/>
    <property type="project" value="InterPro"/>
</dbReference>
<dbReference type="PANTHER" id="PTHR42798">
    <property type="entry name" value="LIPOPROTEIN-RELEASING SYSTEM ATP-BINDING PROTEIN LOLD"/>
    <property type="match status" value="1"/>
</dbReference>
<proteinExistence type="inferred from homology"/>
<dbReference type="InterPro" id="IPR017911">
    <property type="entry name" value="MacB-like_ATP-bd"/>
</dbReference>
<dbReference type="GO" id="GO:1902495">
    <property type="term" value="C:transmembrane transporter complex"/>
    <property type="evidence" value="ECO:0007669"/>
    <property type="project" value="UniProtKB-ARBA"/>
</dbReference>
<dbReference type="FunFam" id="3.40.50.300:FF:000032">
    <property type="entry name" value="Export ABC transporter ATP-binding protein"/>
    <property type="match status" value="1"/>
</dbReference>
<keyword evidence="3 6" id="KW-0067">ATP-binding</keyword>
<accession>A0AAW7XJ36</accession>
<dbReference type="PANTHER" id="PTHR42798:SF2">
    <property type="entry name" value="ABC TRANSPORTER ATP-BINDING PROTEIN MG467-RELATED"/>
    <property type="match status" value="1"/>
</dbReference>
<dbReference type="PROSITE" id="PS00211">
    <property type="entry name" value="ABC_TRANSPORTER_1"/>
    <property type="match status" value="1"/>
</dbReference>
<dbReference type="InterPro" id="IPR003593">
    <property type="entry name" value="AAA+_ATPase"/>
</dbReference>
<dbReference type="GO" id="GO:0005524">
    <property type="term" value="F:ATP binding"/>
    <property type="evidence" value="ECO:0007669"/>
    <property type="project" value="UniProtKB-KW"/>
</dbReference>
<dbReference type="InterPro" id="IPR027417">
    <property type="entry name" value="P-loop_NTPase"/>
</dbReference>
<dbReference type="PROSITE" id="PS50893">
    <property type="entry name" value="ABC_TRANSPORTER_2"/>
    <property type="match status" value="1"/>
</dbReference>
<name>A0AAW7XJ36_9GAMM</name>
<dbReference type="EMBL" id="JAUOPG010000003">
    <property type="protein sequence ID" value="MDO6453067.1"/>
    <property type="molecule type" value="Genomic_DNA"/>
</dbReference>
<sequence length="241" mass="26077">MPETAPIAINANHLAKTFKTQAGELTLFNNLSLQVQQGESIAIIGQSGAGKSTLLSLLAGLDTPTSGNVQLSGVDLSTLEDSERAAWRAQHLGFIFQSFHLLPELNATENVQLPLDIRGDKLASNKAMSLLDQVGLSHRHDHYPAQLSGGEQQRVAIARAFVTSPTILFADEPTGNLDAETGEKIIQQLFDLNARKSTTLVLITHDDHLASRCDRQFRLSNGQLVDVNRAQPDLLAEASPL</sequence>